<feature type="region of interest" description="Disordered" evidence="9">
    <location>
        <begin position="1"/>
        <end position="32"/>
    </location>
</feature>
<dbReference type="PANTHER" id="PTHR16515">
    <property type="entry name" value="PR DOMAIN ZINC FINGER PROTEIN"/>
    <property type="match status" value="1"/>
</dbReference>
<evidence type="ECO:0000313" key="11">
    <source>
        <dbReference type="Ensembl" id="ENSPKIP00000023900.1"/>
    </source>
</evidence>
<dbReference type="InterPro" id="IPR050331">
    <property type="entry name" value="Zinc_finger"/>
</dbReference>
<evidence type="ECO:0000256" key="4">
    <source>
        <dbReference type="ARBA" id="ARBA00022771"/>
    </source>
</evidence>
<dbReference type="GO" id="GO:0010468">
    <property type="term" value="P:regulation of gene expression"/>
    <property type="evidence" value="ECO:0007669"/>
    <property type="project" value="TreeGrafter"/>
</dbReference>
<feature type="region of interest" description="Disordered" evidence="9">
    <location>
        <begin position="321"/>
        <end position="346"/>
    </location>
</feature>
<evidence type="ECO:0000256" key="5">
    <source>
        <dbReference type="ARBA" id="ARBA00022833"/>
    </source>
</evidence>
<accession>A0A3B3S182</accession>
<dbReference type="OrthoDB" id="3437960at2759"/>
<dbReference type="Pfam" id="PF00096">
    <property type="entry name" value="zf-C2H2"/>
    <property type="match status" value="3"/>
</dbReference>
<evidence type="ECO:0000256" key="9">
    <source>
        <dbReference type="SAM" id="MobiDB-lite"/>
    </source>
</evidence>
<dbReference type="InterPro" id="IPR013087">
    <property type="entry name" value="Znf_C2H2_type"/>
</dbReference>
<evidence type="ECO:0000256" key="7">
    <source>
        <dbReference type="PROSITE-ProRule" id="PRU00042"/>
    </source>
</evidence>
<keyword evidence="3" id="KW-0677">Repeat</keyword>
<dbReference type="GO" id="GO:0008270">
    <property type="term" value="F:zinc ion binding"/>
    <property type="evidence" value="ECO:0007669"/>
    <property type="project" value="UniProtKB-KW"/>
</dbReference>
<dbReference type="GeneID" id="111854455"/>
<dbReference type="FunFam" id="3.30.160.60:FF:000358">
    <property type="entry name" value="zinc finger protein 24"/>
    <property type="match status" value="1"/>
</dbReference>
<dbReference type="SMART" id="SM00355">
    <property type="entry name" value="ZnF_C2H2"/>
    <property type="match status" value="4"/>
</dbReference>
<dbReference type="Gene3D" id="3.30.160.60">
    <property type="entry name" value="Classic Zinc Finger"/>
    <property type="match status" value="3"/>
</dbReference>
<keyword evidence="2" id="KW-0479">Metal-binding</keyword>
<name>A0A3B3S182_9TELE</name>
<feature type="region of interest" description="Disordered" evidence="9">
    <location>
        <begin position="393"/>
        <end position="414"/>
    </location>
</feature>
<keyword evidence="8" id="KW-0175">Coiled coil</keyword>
<dbReference type="InterPro" id="IPR036236">
    <property type="entry name" value="Znf_C2H2_sf"/>
</dbReference>
<feature type="compositionally biased region" description="Pro residues" evidence="9">
    <location>
        <begin position="328"/>
        <end position="345"/>
    </location>
</feature>
<keyword evidence="12" id="KW-1185">Reference proteome</keyword>
<dbReference type="GO" id="GO:0005634">
    <property type="term" value="C:nucleus"/>
    <property type="evidence" value="ECO:0007669"/>
    <property type="project" value="UniProtKB-SubCell"/>
</dbReference>
<evidence type="ECO:0000256" key="1">
    <source>
        <dbReference type="ARBA" id="ARBA00004123"/>
    </source>
</evidence>
<dbReference type="PROSITE" id="PS00028">
    <property type="entry name" value="ZINC_FINGER_C2H2_1"/>
    <property type="match status" value="4"/>
</dbReference>
<feature type="domain" description="C2H2-type" evidence="10">
    <location>
        <begin position="374"/>
        <end position="402"/>
    </location>
</feature>
<protein>
    <submittedName>
        <fullName evidence="11">Zinc finger protein 710-like</fullName>
    </submittedName>
</protein>
<feature type="domain" description="C2H2-type" evidence="10">
    <location>
        <begin position="445"/>
        <end position="472"/>
    </location>
</feature>
<proteinExistence type="predicted"/>
<feature type="compositionally biased region" description="Basic residues" evidence="9">
    <location>
        <begin position="393"/>
        <end position="407"/>
    </location>
</feature>
<evidence type="ECO:0000256" key="6">
    <source>
        <dbReference type="ARBA" id="ARBA00023242"/>
    </source>
</evidence>
<dbReference type="RefSeq" id="XP_023688175.1">
    <property type="nucleotide sequence ID" value="XM_023832407.2"/>
</dbReference>
<keyword evidence="5" id="KW-0862">Zinc</keyword>
<dbReference type="FunFam" id="3.30.160.60:FF:001498">
    <property type="entry name" value="Zinc finger protein 404"/>
    <property type="match status" value="1"/>
</dbReference>
<evidence type="ECO:0000259" key="10">
    <source>
        <dbReference type="PROSITE" id="PS50157"/>
    </source>
</evidence>
<dbReference type="SUPFAM" id="SSF57667">
    <property type="entry name" value="beta-beta-alpha zinc fingers"/>
    <property type="match status" value="2"/>
</dbReference>
<evidence type="ECO:0000313" key="12">
    <source>
        <dbReference type="Proteomes" id="UP000261540"/>
    </source>
</evidence>
<sequence length="504" mass="55019">MALDRTTSPGIKKKGDSKVAMSTRSHTTAGSPLNCEVSLSFQDELAATIHGAFEVAVEIAVLEITKLVGQALGDVRDQMHETLRENKTLKMRLQTAEQQLDALRCSLGDESKARLVTATQAQKPHISSKAKAAKSGRLTADKIKVATSKAAADSMDEALREPYSLVAADTESFSEIREDGRVCAHLLDQELRDPVANQVLGDLSATKGNSLSEEPADHVVAVKLDGENTDDAARLNSSSSSSSLFVAMDTCEIKQVKVKEEKSDPGNAPEFESGSDEVAGDKFEPDTLSLVQSRLLEDWRPEPLELDPGCAAERFAPCTSHSLGEPPVSNPEPAAPDSFFPPPFSNPYQPADAAAVPVPQEHYGMQVGSAHQAHVCRICGEAFHLPGELRRHHSQRHSKATARRGRRQAFPPGRSPYRCSQCGRDFNRMENLKTHLRIHTGERPYACTVCGVRFRHSGALTRHFRIHTGEKPYVCSQCGKTFRNCGGLRFHQRSHTREGLGSVN</sequence>
<reference evidence="11" key="1">
    <citation type="submission" date="2025-08" db="UniProtKB">
        <authorList>
            <consortium name="Ensembl"/>
        </authorList>
    </citation>
    <scope>IDENTIFICATION</scope>
</reference>
<evidence type="ECO:0000256" key="2">
    <source>
        <dbReference type="ARBA" id="ARBA00022723"/>
    </source>
</evidence>
<dbReference type="PROSITE" id="PS50157">
    <property type="entry name" value="ZINC_FINGER_C2H2_2"/>
    <property type="match status" value="4"/>
</dbReference>
<evidence type="ECO:0000256" key="3">
    <source>
        <dbReference type="ARBA" id="ARBA00022737"/>
    </source>
</evidence>
<feature type="coiled-coil region" evidence="8">
    <location>
        <begin position="79"/>
        <end position="106"/>
    </location>
</feature>
<feature type="region of interest" description="Disordered" evidence="9">
    <location>
        <begin position="258"/>
        <end position="282"/>
    </location>
</feature>
<feature type="domain" description="C2H2-type" evidence="10">
    <location>
        <begin position="473"/>
        <end position="500"/>
    </location>
</feature>
<dbReference type="GeneTree" id="ENSGT01150000286934"/>
<evidence type="ECO:0000256" key="8">
    <source>
        <dbReference type="SAM" id="Coils"/>
    </source>
</evidence>
<keyword evidence="6" id="KW-0539">Nucleus</keyword>
<dbReference type="KEGG" id="pki:111854455"/>
<keyword evidence="4 7" id="KW-0863">Zinc-finger</keyword>
<dbReference type="Ensembl" id="ENSPKIT00000004595.1">
    <property type="protein sequence ID" value="ENSPKIP00000023900.1"/>
    <property type="gene ID" value="ENSPKIG00000007354.1"/>
</dbReference>
<organism evidence="11 12">
    <name type="scientific">Paramormyrops kingsleyae</name>
    <dbReference type="NCBI Taxonomy" id="1676925"/>
    <lineage>
        <taxon>Eukaryota</taxon>
        <taxon>Metazoa</taxon>
        <taxon>Chordata</taxon>
        <taxon>Craniata</taxon>
        <taxon>Vertebrata</taxon>
        <taxon>Euteleostomi</taxon>
        <taxon>Actinopterygii</taxon>
        <taxon>Neopterygii</taxon>
        <taxon>Teleostei</taxon>
        <taxon>Osteoglossocephala</taxon>
        <taxon>Osteoglossomorpha</taxon>
        <taxon>Osteoglossiformes</taxon>
        <taxon>Mormyridae</taxon>
        <taxon>Paramormyrops</taxon>
    </lineage>
</organism>
<dbReference type="FunFam" id="3.30.160.60:FF:000557">
    <property type="entry name" value="zinc finger and SCAN domain-containing protein 29"/>
    <property type="match status" value="1"/>
</dbReference>
<comment type="subcellular location">
    <subcellularLocation>
        <location evidence="1">Nucleus</location>
    </subcellularLocation>
</comment>
<dbReference type="PANTHER" id="PTHR16515:SF58">
    <property type="entry name" value="ZINC FINGER PROTEIN 22"/>
    <property type="match status" value="1"/>
</dbReference>
<reference evidence="11" key="2">
    <citation type="submission" date="2025-09" db="UniProtKB">
        <authorList>
            <consortium name="Ensembl"/>
        </authorList>
    </citation>
    <scope>IDENTIFICATION</scope>
</reference>
<feature type="domain" description="C2H2-type" evidence="10">
    <location>
        <begin position="417"/>
        <end position="444"/>
    </location>
</feature>
<feature type="compositionally biased region" description="Polar residues" evidence="9">
    <location>
        <begin position="20"/>
        <end position="32"/>
    </location>
</feature>
<dbReference type="Proteomes" id="UP000261540">
    <property type="component" value="Unplaced"/>
</dbReference>
<dbReference type="AlphaFoldDB" id="A0A3B3S182"/>